<name>A0ABS2K8N1_9GAMM</name>
<protein>
    <recommendedName>
        <fullName evidence="1">Glyoxalase-like domain-containing protein</fullName>
    </recommendedName>
</protein>
<proteinExistence type="predicted"/>
<comment type="caution">
    <text evidence="2">The sequence shown here is derived from an EMBL/GenBank/DDBJ whole genome shotgun (WGS) entry which is preliminary data.</text>
</comment>
<dbReference type="Proteomes" id="UP001430149">
    <property type="component" value="Unassembled WGS sequence"/>
</dbReference>
<reference evidence="2" key="1">
    <citation type="submission" date="2020-10" db="EMBL/GenBank/DDBJ databases">
        <title>Phylogeny of dyella-like bacteria.</title>
        <authorList>
            <person name="Fu J."/>
        </authorList>
    </citation>
    <scope>NUCLEOTIDE SEQUENCE</scope>
    <source>
        <strain evidence="2">DHOC52</strain>
    </source>
</reference>
<dbReference type="InterPro" id="IPR041581">
    <property type="entry name" value="Glyoxalase_6"/>
</dbReference>
<keyword evidence="3" id="KW-1185">Reference proteome</keyword>
<dbReference type="InterPro" id="IPR029068">
    <property type="entry name" value="Glyas_Bleomycin-R_OHBP_Dase"/>
</dbReference>
<sequence length="111" mass="12422">MTTAFRSARDIIIRTDDWAQAVSFYTSTLGFPQVYRSENMVGFETGAFRLYVEKGEVHGPVFEYLVQDVQEAKRELLAAGCTVVEENASVPRCYVRDPYGVTFNIGQAPAT</sequence>
<feature type="domain" description="Glyoxalase-like" evidence="1">
    <location>
        <begin position="11"/>
        <end position="105"/>
    </location>
</feature>
<dbReference type="EMBL" id="JADIKE010000038">
    <property type="protein sequence ID" value="MBM7127075.1"/>
    <property type="molecule type" value="Genomic_DNA"/>
</dbReference>
<dbReference type="Gene3D" id="3.10.180.10">
    <property type="entry name" value="2,3-Dihydroxybiphenyl 1,2-Dioxygenase, domain 1"/>
    <property type="match status" value="1"/>
</dbReference>
<dbReference type="RefSeq" id="WP_204683610.1">
    <property type="nucleotide sequence ID" value="NZ_BSNR01000007.1"/>
</dbReference>
<evidence type="ECO:0000313" key="3">
    <source>
        <dbReference type="Proteomes" id="UP001430149"/>
    </source>
</evidence>
<evidence type="ECO:0000313" key="2">
    <source>
        <dbReference type="EMBL" id="MBM7127075.1"/>
    </source>
</evidence>
<accession>A0ABS2K8N1</accession>
<evidence type="ECO:0000259" key="1">
    <source>
        <dbReference type="Pfam" id="PF18029"/>
    </source>
</evidence>
<gene>
    <name evidence="2" type="ORF">ISP19_16990</name>
</gene>
<organism evidence="2 3">
    <name type="scientific">Dyella flava</name>
    <dbReference type="NCBI Taxonomy" id="1920170"/>
    <lineage>
        <taxon>Bacteria</taxon>
        <taxon>Pseudomonadati</taxon>
        <taxon>Pseudomonadota</taxon>
        <taxon>Gammaproteobacteria</taxon>
        <taxon>Lysobacterales</taxon>
        <taxon>Rhodanobacteraceae</taxon>
        <taxon>Dyella</taxon>
    </lineage>
</organism>
<dbReference type="SUPFAM" id="SSF54593">
    <property type="entry name" value="Glyoxalase/Bleomycin resistance protein/Dihydroxybiphenyl dioxygenase"/>
    <property type="match status" value="1"/>
</dbReference>
<dbReference type="Pfam" id="PF18029">
    <property type="entry name" value="Glyoxalase_6"/>
    <property type="match status" value="1"/>
</dbReference>